<proteinExistence type="predicted"/>
<evidence type="ECO:0000313" key="2">
    <source>
        <dbReference type="EMBL" id="EET06838.1"/>
    </source>
</evidence>
<accession>A0A0E1W137</accession>
<dbReference type="Proteomes" id="UP000001812">
    <property type="component" value="Chromosome I"/>
</dbReference>
<feature type="compositionally biased region" description="Low complexity" evidence="1">
    <location>
        <begin position="60"/>
        <end position="72"/>
    </location>
</feature>
<feature type="compositionally biased region" description="Basic and acidic residues" evidence="1">
    <location>
        <begin position="1"/>
        <end position="43"/>
    </location>
</feature>
<dbReference type="AlphaFoldDB" id="A0A0E1W137"/>
<reference evidence="2" key="1">
    <citation type="submission" date="2009-05" db="EMBL/GenBank/DDBJ databases">
        <authorList>
            <person name="Harkins D.M."/>
            <person name="DeShazer D."/>
            <person name="Woods D.E."/>
            <person name="Brinkac L.M."/>
            <person name="Brown K.A."/>
            <person name="Hung G.C."/>
            <person name="Tuanyok A."/>
            <person name="Zhang B."/>
            <person name="Nierman W.C."/>
        </authorList>
    </citation>
    <scope>NUCLEOTIDE SEQUENCE [LARGE SCALE GENOMIC DNA]</scope>
    <source>
        <strain evidence="2">1710a</strain>
    </source>
</reference>
<dbReference type="EMBL" id="CM000832">
    <property type="protein sequence ID" value="EET06838.1"/>
    <property type="molecule type" value="Genomic_DNA"/>
</dbReference>
<evidence type="ECO:0000256" key="1">
    <source>
        <dbReference type="SAM" id="MobiDB-lite"/>
    </source>
</evidence>
<feature type="non-terminal residue" evidence="2">
    <location>
        <position position="72"/>
    </location>
</feature>
<organism evidence="2">
    <name type="scientific">Burkholderia pseudomallei 1710a</name>
    <dbReference type="NCBI Taxonomy" id="320371"/>
    <lineage>
        <taxon>Bacteria</taxon>
        <taxon>Pseudomonadati</taxon>
        <taxon>Pseudomonadota</taxon>
        <taxon>Betaproteobacteria</taxon>
        <taxon>Burkholderiales</taxon>
        <taxon>Burkholderiaceae</taxon>
        <taxon>Burkholderia</taxon>
        <taxon>pseudomallei group</taxon>
    </lineage>
</organism>
<sequence length="72" mass="8090">MRRSGEAEKRRSGEAEKRRSGEAEKRRSGEAEKRRSGEAEKRFLLQASPAQARRPRRGRPASPAAQRFAALA</sequence>
<feature type="region of interest" description="Disordered" evidence="1">
    <location>
        <begin position="1"/>
        <end position="72"/>
    </location>
</feature>
<gene>
    <name evidence="2" type="ORF">BURPS1710A_0611</name>
</gene>
<name>A0A0E1W137_BURPE</name>
<protein>
    <submittedName>
        <fullName evidence="2">Putative Atu</fullName>
    </submittedName>
</protein>
<dbReference type="HOGENOM" id="CLU_2745785_0_0_4"/>